<dbReference type="EMBL" id="KU356480">
    <property type="protein sequence ID" value="ANS55589.1"/>
    <property type="molecule type" value="Genomic_DNA"/>
</dbReference>
<reference evidence="1" key="1">
    <citation type="journal article" date="2016" name="Antimicrob. Agents Chemother.">
        <title>Genetic Characterization of a blaVEB-2-carrying plasmid in Vibrio parahaemolyticus.</title>
        <authorList>
            <person name="Li R."/>
            <person name="Ye L."/>
            <person name="Zheng Z."/>
            <person name="Chan E.W."/>
            <person name="Chen S."/>
        </authorList>
    </citation>
    <scope>NUCLEOTIDE SEQUENCE</scope>
    <source>
        <strain evidence="1">VPS92</strain>
        <plasmid evidence="1">pVPS92-VEB</plasmid>
    </source>
</reference>
<dbReference type="RefSeq" id="WP_017190554.1">
    <property type="nucleotide sequence ID" value="NZ_JAESOU010000012.1"/>
</dbReference>
<accession>A0A1B1LRD3</accession>
<proteinExistence type="predicted"/>
<protein>
    <submittedName>
        <fullName evidence="1">Uncharacterized protein</fullName>
    </submittedName>
</protein>
<dbReference type="AlphaFoldDB" id="A0A1B1LRD3"/>
<name>A0A1B1LRD3_VIBPH</name>
<geneLocation type="plasmid" evidence="1">
    <name>pVPS92-VEB</name>
</geneLocation>
<keyword evidence="1" id="KW-0614">Plasmid</keyword>
<organism evidence="1">
    <name type="scientific">Vibrio parahaemolyticus</name>
    <dbReference type="NCBI Taxonomy" id="670"/>
    <lineage>
        <taxon>Bacteria</taxon>
        <taxon>Pseudomonadati</taxon>
        <taxon>Pseudomonadota</taxon>
        <taxon>Gammaproteobacteria</taxon>
        <taxon>Vibrionales</taxon>
        <taxon>Vibrionaceae</taxon>
        <taxon>Vibrio</taxon>
    </lineage>
</organism>
<evidence type="ECO:0000313" key="1">
    <source>
        <dbReference type="EMBL" id="ANS55589.1"/>
    </source>
</evidence>
<sequence length="288" mass="32370">MKPIVINPQQIKYLTNGCGESVDESFKYLDKHQLEYDKEAGHTLTATESEFVREDVVGLAGGLLHCNVAYSVLYSGSKFLCLVHSEAFGESSDEQSREEAYDNHKQALEAGKMMAETCGGHVAWLSVPDDVYAVSNGFGGEYVTRILIPFSHAMQFGCYSIWASHLKGIDYSVLYKFTKLKTILPMLVPNAKFTDQELNDLCSQEISLKDAINRWLNKQHLTIKPLVSHVHEEYIDFDIDGATRIRRAKMRFDLKAGDVFNVYYDVSSKSGAEWKGNLVDSITLTKLS</sequence>